<dbReference type="Proteomes" id="UP001153954">
    <property type="component" value="Unassembled WGS sequence"/>
</dbReference>
<name>A0AAU9UHT8_EUPED</name>
<dbReference type="EMBL" id="CAKOGL010000016">
    <property type="protein sequence ID" value="CAH2096380.1"/>
    <property type="molecule type" value="Genomic_DNA"/>
</dbReference>
<reference evidence="2" key="1">
    <citation type="submission" date="2022-03" db="EMBL/GenBank/DDBJ databases">
        <authorList>
            <person name="Tunstrom K."/>
        </authorList>
    </citation>
    <scope>NUCLEOTIDE SEQUENCE</scope>
</reference>
<keyword evidence="3" id="KW-1185">Reference proteome</keyword>
<organism evidence="2 3">
    <name type="scientific">Euphydryas editha</name>
    <name type="common">Edith's checkerspot</name>
    <dbReference type="NCBI Taxonomy" id="104508"/>
    <lineage>
        <taxon>Eukaryota</taxon>
        <taxon>Metazoa</taxon>
        <taxon>Ecdysozoa</taxon>
        <taxon>Arthropoda</taxon>
        <taxon>Hexapoda</taxon>
        <taxon>Insecta</taxon>
        <taxon>Pterygota</taxon>
        <taxon>Neoptera</taxon>
        <taxon>Endopterygota</taxon>
        <taxon>Lepidoptera</taxon>
        <taxon>Glossata</taxon>
        <taxon>Ditrysia</taxon>
        <taxon>Papilionoidea</taxon>
        <taxon>Nymphalidae</taxon>
        <taxon>Nymphalinae</taxon>
        <taxon>Euphydryas</taxon>
    </lineage>
</organism>
<evidence type="ECO:0000313" key="2">
    <source>
        <dbReference type="EMBL" id="CAH2096380.1"/>
    </source>
</evidence>
<comment type="caution">
    <text evidence="2">The sequence shown here is derived from an EMBL/GenBank/DDBJ whole genome shotgun (WGS) entry which is preliminary data.</text>
</comment>
<proteinExistence type="predicted"/>
<accession>A0AAU9UHT8</accession>
<evidence type="ECO:0000256" key="1">
    <source>
        <dbReference type="SAM" id="SignalP"/>
    </source>
</evidence>
<dbReference type="AlphaFoldDB" id="A0AAU9UHT8"/>
<gene>
    <name evidence="2" type="ORF">EEDITHA_LOCUS11728</name>
</gene>
<protein>
    <submittedName>
        <fullName evidence="2">Uncharacterized protein</fullName>
    </submittedName>
</protein>
<keyword evidence="1" id="KW-0732">Signal</keyword>
<feature type="chain" id="PRO_5043987014" evidence="1">
    <location>
        <begin position="23"/>
        <end position="172"/>
    </location>
</feature>
<feature type="signal peptide" evidence="1">
    <location>
        <begin position="1"/>
        <end position="22"/>
    </location>
</feature>
<evidence type="ECO:0000313" key="3">
    <source>
        <dbReference type="Proteomes" id="UP001153954"/>
    </source>
</evidence>
<sequence>MDGSVRAFVLALAAFALVVARAHMTTPSHDNIIRIQLWDAEGLSREPIPDRPPATVKHHKLKVNLDTLYDAMMGDDYHGSERFARHKVRHKRRRSRQSETDLPWRFHSGSGLRNVEVYNFDVPWDVIENKYSGSVYASAVSDSSVPVNVEREVSPPMTLRQDEEVGLRVNFS</sequence>